<keyword evidence="1" id="KW-0238">DNA-binding</keyword>
<protein>
    <recommendedName>
        <fullName evidence="5">Tyr recombinase domain-containing protein</fullName>
    </recommendedName>
</protein>
<dbReference type="AlphaFoldDB" id="A0A418NU77"/>
<reference evidence="3 4" key="1">
    <citation type="submission" date="2018-08" db="EMBL/GenBank/DDBJ databases">
        <title>Erythrobacter zhengii sp.nov., a bacterium isolated from deep-sea sediment.</title>
        <authorList>
            <person name="Fang C."/>
            <person name="Wu Y.-H."/>
            <person name="Sun C."/>
            <person name="Wang H."/>
            <person name="Cheng H."/>
            <person name="Meng F.-X."/>
            <person name="Wang C.-S."/>
            <person name="Xu X.-W."/>
        </authorList>
    </citation>
    <scope>NUCLEOTIDE SEQUENCE [LARGE SCALE GENOMIC DNA]</scope>
    <source>
        <strain evidence="3 4">V18</strain>
    </source>
</reference>
<comment type="caution">
    <text evidence="3">The sequence shown here is derived from an EMBL/GenBank/DDBJ whole genome shotgun (WGS) entry which is preliminary data.</text>
</comment>
<evidence type="ECO:0000313" key="3">
    <source>
        <dbReference type="EMBL" id="RIV87468.1"/>
    </source>
</evidence>
<dbReference type="InterPro" id="IPR010998">
    <property type="entry name" value="Integrase_recombinase_N"/>
</dbReference>
<dbReference type="SUPFAM" id="SSF56349">
    <property type="entry name" value="DNA breaking-rejoining enzymes"/>
    <property type="match status" value="1"/>
</dbReference>
<dbReference type="Proteomes" id="UP000286576">
    <property type="component" value="Unassembled WGS sequence"/>
</dbReference>
<sequence>MPKHSKTSGTSWYWQPSKTLRDAGFEPTALGKDEGKAIMAARQLNEDVARWKAGGDIRAKVEKRRAAGTVAALVARYRKEYVNGTKPGTRIPRLKPKTREVYETGLKRIEMWAGDKPLPYVTPARVGVLRDKTAKPIEEGGLGHSAAFNLLSVLRQLFKFAESVDLIPKGTNPATEFGLAKPPPRNMVWTVEDDAAFDAAARELGWPSMALARELALYSAQREGDLIAFTEPQLQPLDILEPVLRERLEDENGNVMGWCLSQAKTSNEYKSVNLEIPIEPDLLGRIERAIRTNRARDRAADPPRLLTHVIVNDKTGLPWKQRHFIDVWGRILAHAAKATGRPHMRELVWHDLRRTRVVRLRRRGMPKEMIASLTGHSLRSIEEMLRVYGPVDPTITANAVVASLEPRIAKKDPSNKSEQIG</sequence>
<dbReference type="InterPro" id="IPR013762">
    <property type="entry name" value="Integrase-like_cat_sf"/>
</dbReference>
<evidence type="ECO:0000256" key="1">
    <source>
        <dbReference type="ARBA" id="ARBA00023125"/>
    </source>
</evidence>
<dbReference type="Gene3D" id="1.10.150.130">
    <property type="match status" value="1"/>
</dbReference>
<name>A0A418NU77_9SPHN</name>
<gene>
    <name evidence="3" type="ORF">D2V07_03720</name>
</gene>
<evidence type="ECO:0008006" key="5">
    <source>
        <dbReference type="Google" id="ProtNLM"/>
    </source>
</evidence>
<dbReference type="GO" id="GO:0003677">
    <property type="term" value="F:DNA binding"/>
    <property type="evidence" value="ECO:0007669"/>
    <property type="project" value="UniProtKB-KW"/>
</dbReference>
<organism evidence="3 4">
    <name type="scientific">Aurantiacibacter zhengii</name>
    <dbReference type="NCBI Taxonomy" id="2307003"/>
    <lineage>
        <taxon>Bacteria</taxon>
        <taxon>Pseudomonadati</taxon>
        <taxon>Pseudomonadota</taxon>
        <taxon>Alphaproteobacteria</taxon>
        <taxon>Sphingomonadales</taxon>
        <taxon>Erythrobacteraceae</taxon>
        <taxon>Aurantiacibacter</taxon>
    </lineage>
</organism>
<dbReference type="Gene3D" id="1.10.443.10">
    <property type="entry name" value="Intergrase catalytic core"/>
    <property type="match status" value="1"/>
</dbReference>
<dbReference type="GO" id="GO:0006310">
    <property type="term" value="P:DNA recombination"/>
    <property type="evidence" value="ECO:0007669"/>
    <property type="project" value="UniProtKB-KW"/>
</dbReference>
<dbReference type="EMBL" id="QXFL01000002">
    <property type="protein sequence ID" value="RIV87468.1"/>
    <property type="molecule type" value="Genomic_DNA"/>
</dbReference>
<proteinExistence type="predicted"/>
<keyword evidence="4" id="KW-1185">Reference proteome</keyword>
<accession>A0A418NU77</accession>
<dbReference type="GO" id="GO:0015074">
    <property type="term" value="P:DNA integration"/>
    <property type="evidence" value="ECO:0007669"/>
    <property type="project" value="InterPro"/>
</dbReference>
<evidence type="ECO:0000313" key="4">
    <source>
        <dbReference type="Proteomes" id="UP000286576"/>
    </source>
</evidence>
<dbReference type="InterPro" id="IPR011010">
    <property type="entry name" value="DNA_brk_join_enz"/>
</dbReference>
<keyword evidence="2" id="KW-0233">DNA recombination</keyword>
<evidence type="ECO:0000256" key="2">
    <source>
        <dbReference type="ARBA" id="ARBA00023172"/>
    </source>
</evidence>